<sequence>MLVLAAATSAGPARSESARKAAATKSVAAKSAPLKASPTVRRWMKTMTLRDEIAQLIFIAFHGAAPNSRSREYRNFMHQIRDNKVGGLILVNWSNGRVIQKAEPYAVAAFLNRMQRLAKTPLMVSGDFERGASMRVDGTTVFPHAMAFGATGDPAYSRYEGEVTAREARALGVQWLYYPVADVNNNPDNPIINIRSFGENPEAVAAQVVAFVQGAHADKKNYALATVKHFPGHGDTAVDSHMNMPTITADRERLNHIELVPFKAAIDAGVDSVMTAHIAVPALSPPDLPSTLSPAILTDLLKKELGFKGIVVTDALEMAGIAKGFSTGDAAVRALEAGADVLLMPTDPDAVIKAVAAAVQSGRLTRQRIQESLLKVLSAKEKVGLDKKRFADLEAIGDVVDSPEANEKAQEIAEHAVTLVRNNSNMIPLAAPDRACYVIMPESRFGSEGQAYTQELRKTVARATVVSWDATLSRQQLDDGVSKLSGCESYVVAAFTSVGAYRGTVGMLGGELPHALEGLMATGKPVALIALGNPYVLRNFGNVTSYLATFSNVPPCEIAAVRAVLGQIPIRGHLPVTIPGQAKYGDGIQLPAAHPIRVSGASQ</sequence>
<dbReference type="CAZy" id="GH3">
    <property type="family name" value="Glycoside Hydrolase Family 3"/>
</dbReference>
<dbReference type="InterPro" id="IPR001764">
    <property type="entry name" value="Glyco_hydro_3_N"/>
</dbReference>
<reference evidence="7" key="1">
    <citation type="submission" date="2006-10" db="EMBL/GenBank/DDBJ databases">
        <title>Complete sequence of Solibacter usitatus Ellin6076.</title>
        <authorList>
            <consortium name="US DOE Joint Genome Institute"/>
            <person name="Copeland A."/>
            <person name="Lucas S."/>
            <person name="Lapidus A."/>
            <person name="Barry K."/>
            <person name="Detter J.C."/>
            <person name="Glavina del Rio T."/>
            <person name="Hammon N."/>
            <person name="Israni S."/>
            <person name="Dalin E."/>
            <person name="Tice H."/>
            <person name="Pitluck S."/>
            <person name="Thompson L.S."/>
            <person name="Brettin T."/>
            <person name="Bruce D."/>
            <person name="Han C."/>
            <person name="Tapia R."/>
            <person name="Gilna P."/>
            <person name="Schmutz J."/>
            <person name="Larimer F."/>
            <person name="Land M."/>
            <person name="Hauser L."/>
            <person name="Kyrpides N."/>
            <person name="Mikhailova N."/>
            <person name="Janssen P.H."/>
            <person name="Kuske C.R."/>
            <person name="Richardson P."/>
        </authorList>
    </citation>
    <scope>NUCLEOTIDE SEQUENCE</scope>
    <source>
        <strain evidence="7">Ellin6076</strain>
    </source>
</reference>
<dbReference type="PRINTS" id="PR00133">
    <property type="entry name" value="GLHYDRLASE3"/>
</dbReference>
<accession>Q025V9</accession>
<evidence type="ECO:0000256" key="3">
    <source>
        <dbReference type="ARBA" id="ARBA00012663"/>
    </source>
</evidence>
<dbReference type="InterPro" id="IPR036962">
    <property type="entry name" value="Glyco_hydro_3_N_sf"/>
</dbReference>
<feature type="domain" description="Glycoside hydrolase family 3 N-terminal" evidence="6">
    <location>
        <begin position="48"/>
        <end position="378"/>
    </location>
</feature>
<keyword evidence="4 7" id="KW-0378">Hydrolase</keyword>
<dbReference type="GO" id="GO:0009254">
    <property type="term" value="P:peptidoglycan turnover"/>
    <property type="evidence" value="ECO:0007669"/>
    <property type="project" value="TreeGrafter"/>
</dbReference>
<dbReference type="PANTHER" id="PTHR30480">
    <property type="entry name" value="BETA-HEXOSAMINIDASE-RELATED"/>
    <property type="match status" value="1"/>
</dbReference>
<evidence type="ECO:0000259" key="6">
    <source>
        <dbReference type="Pfam" id="PF00933"/>
    </source>
</evidence>
<dbReference type="HOGENOM" id="CLU_008392_5_3_0"/>
<name>Q025V9_SOLUE</name>
<comment type="catalytic activity">
    <reaction evidence="1">
        <text>Hydrolysis of terminal non-reducing N-acetyl-D-hexosamine residues in N-acetyl-beta-D-hexosaminides.</text>
        <dbReference type="EC" id="3.2.1.52"/>
    </reaction>
</comment>
<dbReference type="InterPro" id="IPR050226">
    <property type="entry name" value="NagZ_Beta-hexosaminidase"/>
</dbReference>
<dbReference type="STRING" id="234267.Acid_2220"/>
<gene>
    <name evidence="7" type="ordered locus">Acid_2220</name>
</gene>
<organism evidence="7">
    <name type="scientific">Solibacter usitatus (strain Ellin6076)</name>
    <dbReference type="NCBI Taxonomy" id="234267"/>
    <lineage>
        <taxon>Bacteria</taxon>
        <taxon>Pseudomonadati</taxon>
        <taxon>Acidobacteriota</taxon>
        <taxon>Terriglobia</taxon>
        <taxon>Bryobacterales</taxon>
        <taxon>Solibacteraceae</taxon>
        <taxon>Candidatus Solibacter</taxon>
    </lineage>
</organism>
<dbReference type="AlphaFoldDB" id="Q025V9"/>
<evidence type="ECO:0000256" key="5">
    <source>
        <dbReference type="ARBA" id="ARBA00023295"/>
    </source>
</evidence>
<dbReference type="SUPFAM" id="SSF51445">
    <property type="entry name" value="(Trans)glycosidases"/>
    <property type="match status" value="1"/>
</dbReference>
<dbReference type="OrthoDB" id="9805821at2"/>
<dbReference type="EMBL" id="CP000473">
    <property type="protein sequence ID" value="ABJ83210.1"/>
    <property type="molecule type" value="Genomic_DNA"/>
</dbReference>
<dbReference type="PANTHER" id="PTHR30480:SF13">
    <property type="entry name" value="BETA-HEXOSAMINIDASE"/>
    <property type="match status" value="1"/>
</dbReference>
<dbReference type="GO" id="GO:0004563">
    <property type="term" value="F:beta-N-acetylhexosaminidase activity"/>
    <property type="evidence" value="ECO:0007669"/>
    <property type="project" value="UniProtKB-EC"/>
</dbReference>
<evidence type="ECO:0000256" key="1">
    <source>
        <dbReference type="ARBA" id="ARBA00001231"/>
    </source>
</evidence>
<protein>
    <recommendedName>
        <fullName evidence="3">beta-N-acetylhexosaminidase</fullName>
        <ecNumber evidence="3">3.2.1.52</ecNumber>
    </recommendedName>
</protein>
<evidence type="ECO:0000256" key="2">
    <source>
        <dbReference type="ARBA" id="ARBA00005336"/>
    </source>
</evidence>
<dbReference type="Gene3D" id="3.40.50.1700">
    <property type="entry name" value="Glycoside hydrolase family 3 C-terminal domain"/>
    <property type="match status" value="1"/>
</dbReference>
<dbReference type="Gene3D" id="3.20.20.300">
    <property type="entry name" value="Glycoside hydrolase, family 3, N-terminal domain"/>
    <property type="match status" value="1"/>
</dbReference>
<dbReference type="InParanoid" id="Q025V9"/>
<evidence type="ECO:0000256" key="4">
    <source>
        <dbReference type="ARBA" id="ARBA00022801"/>
    </source>
</evidence>
<dbReference type="eggNOG" id="COG1472">
    <property type="taxonomic scope" value="Bacteria"/>
</dbReference>
<evidence type="ECO:0000313" key="7">
    <source>
        <dbReference type="EMBL" id="ABJ83210.1"/>
    </source>
</evidence>
<dbReference type="KEGG" id="sus:Acid_2220"/>
<dbReference type="Pfam" id="PF00933">
    <property type="entry name" value="Glyco_hydro_3"/>
    <property type="match status" value="1"/>
</dbReference>
<dbReference type="EC" id="3.2.1.52" evidence="3"/>
<comment type="similarity">
    <text evidence="2">Belongs to the glycosyl hydrolase 3 family.</text>
</comment>
<dbReference type="GO" id="GO:0005975">
    <property type="term" value="P:carbohydrate metabolic process"/>
    <property type="evidence" value="ECO:0007669"/>
    <property type="project" value="InterPro"/>
</dbReference>
<dbReference type="InterPro" id="IPR017853">
    <property type="entry name" value="GH"/>
</dbReference>
<dbReference type="InterPro" id="IPR036881">
    <property type="entry name" value="Glyco_hydro_3_C_sf"/>
</dbReference>
<proteinExistence type="inferred from homology"/>
<keyword evidence="5" id="KW-0326">Glycosidase</keyword>